<evidence type="ECO:0000256" key="2">
    <source>
        <dbReference type="ARBA" id="ARBA00023002"/>
    </source>
</evidence>
<dbReference type="InterPro" id="IPR052554">
    <property type="entry name" value="2-oxoglutarate_synth_KorC"/>
</dbReference>
<dbReference type="GO" id="GO:0051536">
    <property type="term" value="F:iron-sulfur cluster binding"/>
    <property type="evidence" value="ECO:0007669"/>
    <property type="project" value="UniProtKB-KW"/>
</dbReference>
<comment type="caution">
    <text evidence="6">The sequence shown here is derived from an EMBL/GenBank/DDBJ whole genome shotgun (WGS) entry which is preliminary data.</text>
</comment>
<dbReference type="PROSITE" id="PS00198">
    <property type="entry name" value="4FE4S_FER_1"/>
    <property type="match status" value="1"/>
</dbReference>
<gene>
    <name evidence="6" type="ORF">A2215_04055</name>
</gene>
<dbReference type="PANTHER" id="PTHR42730:SF1">
    <property type="entry name" value="2-OXOGLUTARATE SYNTHASE SUBUNIT KORC"/>
    <property type="match status" value="1"/>
</dbReference>
<dbReference type="PROSITE" id="PS51379">
    <property type="entry name" value="4FE4S_FER_2"/>
    <property type="match status" value="2"/>
</dbReference>
<dbReference type="STRING" id="1797472.A2215_04055"/>
<dbReference type="InterPro" id="IPR017900">
    <property type="entry name" value="4Fe4S_Fe_S_CS"/>
</dbReference>
<dbReference type="Proteomes" id="UP000178583">
    <property type="component" value="Unassembled WGS sequence"/>
</dbReference>
<dbReference type="Pfam" id="PF13187">
    <property type="entry name" value="Fer4_9"/>
    <property type="match status" value="1"/>
</dbReference>
<dbReference type="InterPro" id="IPR017896">
    <property type="entry name" value="4Fe4S_Fe-S-bd"/>
</dbReference>
<name>A0A1F5EEY7_9BACT</name>
<dbReference type="PANTHER" id="PTHR42730">
    <property type="entry name" value="2-OXOGLUTARATE SYNTHASE SUBUNIT KORC"/>
    <property type="match status" value="1"/>
</dbReference>
<feature type="domain" description="4Fe-4S ferredoxin-type" evidence="5">
    <location>
        <begin position="207"/>
        <end position="236"/>
    </location>
</feature>
<keyword evidence="1" id="KW-0479">Metal-binding</keyword>
<dbReference type="GO" id="GO:0046872">
    <property type="term" value="F:metal ion binding"/>
    <property type="evidence" value="ECO:0007669"/>
    <property type="project" value="UniProtKB-KW"/>
</dbReference>
<dbReference type="Gene3D" id="3.40.920.10">
    <property type="entry name" value="Pyruvate-ferredoxin oxidoreductase, PFOR, domain III"/>
    <property type="match status" value="1"/>
</dbReference>
<reference evidence="6 7" key="1">
    <citation type="journal article" date="2016" name="Nat. Commun.">
        <title>Thousands of microbial genomes shed light on interconnected biogeochemical processes in an aquifer system.</title>
        <authorList>
            <person name="Anantharaman K."/>
            <person name="Brown C.T."/>
            <person name="Hug L.A."/>
            <person name="Sharon I."/>
            <person name="Castelle C.J."/>
            <person name="Probst A.J."/>
            <person name="Thomas B.C."/>
            <person name="Singh A."/>
            <person name="Wilkins M.J."/>
            <person name="Karaoz U."/>
            <person name="Brodie E.L."/>
            <person name="Williams K.H."/>
            <person name="Hubbard S.S."/>
            <person name="Banfield J.F."/>
        </authorList>
    </citation>
    <scope>NUCLEOTIDE SEQUENCE [LARGE SCALE GENOMIC DNA]</scope>
</reference>
<evidence type="ECO:0000313" key="7">
    <source>
        <dbReference type="Proteomes" id="UP000178583"/>
    </source>
</evidence>
<dbReference type="AlphaFoldDB" id="A0A1F5EEY7"/>
<evidence type="ECO:0000256" key="3">
    <source>
        <dbReference type="ARBA" id="ARBA00023004"/>
    </source>
</evidence>
<evidence type="ECO:0000256" key="1">
    <source>
        <dbReference type="ARBA" id="ARBA00022723"/>
    </source>
</evidence>
<accession>A0A1F5EEY7</accession>
<evidence type="ECO:0000313" key="6">
    <source>
        <dbReference type="EMBL" id="OGD65943.1"/>
    </source>
</evidence>
<sequence length="272" mass="29970">MIHETTIILFAGEGGQGVQTIAEVTAALAIGKGYNATYIPYFGVEQRGASSIAYVIISKGTIYYPRFDDADIIVVMRERALKDIKRFITPNTDVIFDSSTIEAKDIHKIATKTIGFPGSKYALTKFGAKSYNLLVLGVIGNYLGFDKTELWENVFEKLKSKFKSKEIEEKNKLALEFGAKIVLEKGEYSKAEFKADLGDKLYRNKEREGIIKPSLCKGCLICVEKCPVGALSKGSEVGFFGANIPDLNIEKCITCGICKRFCPDGAVAVEKR</sequence>
<keyword evidence="4" id="KW-0411">Iron-sulfur</keyword>
<dbReference type="EMBL" id="MEZY01000002">
    <property type="protein sequence ID" value="OGD65943.1"/>
    <property type="molecule type" value="Genomic_DNA"/>
</dbReference>
<keyword evidence="2" id="KW-0560">Oxidoreductase</keyword>
<dbReference type="InterPro" id="IPR002869">
    <property type="entry name" value="Pyrv_flavodox_OxRed_cen"/>
</dbReference>
<dbReference type="GO" id="GO:0016903">
    <property type="term" value="F:oxidoreductase activity, acting on the aldehyde or oxo group of donors"/>
    <property type="evidence" value="ECO:0007669"/>
    <property type="project" value="InterPro"/>
</dbReference>
<feature type="domain" description="4Fe-4S ferredoxin-type" evidence="5">
    <location>
        <begin position="243"/>
        <end position="272"/>
    </location>
</feature>
<dbReference type="SUPFAM" id="SSF54862">
    <property type="entry name" value="4Fe-4S ferredoxins"/>
    <property type="match status" value="1"/>
</dbReference>
<protein>
    <recommendedName>
        <fullName evidence="5">4Fe-4S ferredoxin-type domain-containing protein</fullName>
    </recommendedName>
</protein>
<keyword evidence="3" id="KW-0408">Iron</keyword>
<organism evidence="6 7">
    <name type="scientific">Candidatus Berkelbacteria bacterium RIFOXYA2_FULL_43_10</name>
    <dbReference type="NCBI Taxonomy" id="1797472"/>
    <lineage>
        <taxon>Bacteria</taxon>
        <taxon>Candidatus Berkelbacteria</taxon>
    </lineage>
</organism>
<evidence type="ECO:0000259" key="5">
    <source>
        <dbReference type="PROSITE" id="PS51379"/>
    </source>
</evidence>
<dbReference type="Gene3D" id="3.30.70.20">
    <property type="match status" value="1"/>
</dbReference>
<evidence type="ECO:0000256" key="4">
    <source>
        <dbReference type="ARBA" id="ARBA00023014"/>
    </source>
</evidence>
<dbReference type="SUPFAM" id="SSF53323">
    <property type="entry name" value="Pyruvate-ferredoxin oxidoreductase, PFOR, domain III"/>
    <property type="match status" value="1"/>
</dbReference>
<proteinExistence type="predicted"/>
<dbReference type="InterPro" id="IPR019752">
    <property type="entry name" value="Pyrv/ketoisovalerate_OxRed_cat"/>
</dbReference>
<dbReference type="Pfam" id="PF01558">
    <property type="entry name" value="POR"/>
    <property type="match status" value="1"/>
</dbReference>